<feature type="compositionally biased region" description="Basic and acidic residues" evidence="1">
    <location>
        <begin position="221"/>
        <end position="232"/>
    </location>
</feature>
<feature type="region of interest" description="Disordered" evidence="1">
    <location>
        <begin position="1"/>
        <end position="57"/>
    </location>
</feature>
<evidence type="ECO:0000313" key="4">
    <source>
        <dbReference type="Proteomes" id="UP001152797"/>
    </source>
</evidence>
<dbReference type="OrthoDB" id="462271at2759"/>
<proteinExistence type="predicted"/>
<feature type="region of interest" description="Disordered" evidence="1">
    <location>
        <begin position="221"/>
        <end position="246"/>
    </location>
</feature>
<evidence type="ECO:0000313" key="2">
    <source>
        <dbReference type="EMBL" id="CAI3980069.1"/>
    </source>
</evidence>
<evidence type="ECO:0000313" key="3">
    <source>
        <dbReference type="EMBL" id="CAL4767381.1"/>
    </source>
</evidence>
<comment type="caution">
    <text evidence="2">The sequence shown here is derived from an EMBL/GenBank/DDBJ whole genome shotgun (WGS) entry which is preliminary data.</text>
</comment>
<keyword evidence="4" id="KW-1185">Reference proteome</keyword>
<dbReference type="EMBL" id="CAMXCT030000535">
    <property type="protein sequence ID" value="CAL4767381.1"/>
    <property type="molecule type" value="Genomic_DNA"/>
</dbReference>
<dbReference type="Proteomes" id="UP001152797">
    <property type="component" value="Unassembled WGS sequence"/>
</dbReference>
<evidence type="ECO:0000256" key="1">
    <source>
        <dbReference type="SAM" id="MobiDB-lite"/>
    </source>
</evidence>
<accession>A0A9P1BV58</accession>
<reference evidence="3 4" key="2">
    <citation type="submission" date="2024-05" db="EMBL/GenBank/DDBJ databases">
        <authorList>
            <person name="Chen Y."/>
            <person name="Shah S."/>
            <person name="Dougan E. K."/>
            <person name="Thang M."/>
            <person name="Chan C."/>
        </authorList>
    </citation>
    <scope>NUCLEOTIDE SEQUENCE [LARGE SCALE GENOMIC DNA]</scope>
</reference>
<name>A0A9P1BV58_9DINO</name>
<dbReference type="AlphaFoldDB" id="A0A9P1BV58"/>
<sequence>MAWNKSGSSWPNWNPNNSWGSWSDSHKNSWDQSQPESKWDQTKPSASITQTPVPSDFQADEEFLDNREKYGYKLHRKVQPTNWSRKRQLAGRPVEDISIVDITKNGWEEHALRVLSQGSFVTPVWARSTSEAVFAAGLFKKIREKKYNIDAIAERICADSNTPPPSKHEHAIDFMTPLVDKIMSLLDELHPVAQDCTALKKIQSLEAENARFRAKGVVLTPEKHTTTGEKPGEANSEPGSSVHPAKKRKVQLLEVDAIHHPKQALEDPPSATTDKAMQQWLENIKKHMDKEKASQLDKYVKQVVEHHKGLKSKDLGDLRALAIKWGLPYNLAEKASNKSLSQIVAAAALQVAIPCPPRISVSDGKLQKDSGHKPVNKQYKIPTGQAFLKRKKSWKKGRTIIGYHCSVLTKLTHITAVALADMLTEVWPSTLGTTPTPELFQKLHKFFDETSSDIDLVMYNDDLVGFFNSIPQEQTTSHFQDFAAEHT</sequence>
<feature type="compositionally biased region" description="Polar residues" evidence="1">
    <location>
        <begin position="30"/>
        <end position="53"/>
    </location>
</feature>
<organism evidence="2">
    <name type="scientific">Cladocopium goreaui</name>
    <dbReference type="NCBI Taxonomy" id="2562237"/>
    <lineage>
        <taxon>Eukaryota</taxon>
        <taxon>Sar</taxon>
        <taxon>Alveolata</taxon>
        <taxon>Dinophyceae</taxon>
        <taxon>Suessiales</taxon>
        <taxon>Symbiodiniaceae</taxon>
        <taxon>Cladocopium</taxon>
    </lineage>
</organism>
<dbReference type="EMBL" id="CAMXCT020000535">
    <property type="protein sequence ID" value="CAL1133444.1"/>
    <property type="molecule type" value="Genomic_DNA"/>
</dbReference>
<protein>
    <submittedName>
        <fullName evidence="2">Uncharacterized protein</fullName>
    </submittedName>
</protein>
<feature type="compositionally biased region" description="Low complexity" evidence="1">
    <location>
        <begin position="1"/>
        <end position="23"/>
    </location>
</feature>
<reference evidence="2" key="1">
    <citation type="submission" date="2022-10" db="EMBL/GenBank/DDBJ databases">
        <authorList>
            <person name="Chen Y."/>
            <person name="Dougan E. K."/>
            <person name="Chan C."/>
            <person name="Rhodes N."/>
            <person name="Thang M."/>
        </authorList>
    </citation>
    <scope>NUCLEOTIDE SEQUENCE</scope>
</reference>
<dbReference type="EMBL" id="CAMXCT010000535">
    <property type="protein sequence ID" value="CAI3980069.1"/>
    <property type="molecule type" value="Genomic_DNA"/>
</dbReference>
<gene>
    <name evidence="2" type="ORF">C1SCF055_LOCUS7977</name>
</gene>